<evidence type="ECO:0000313" key="2">
    <source>
        <dbReference type="Proteomes" id="UP001226091"/>
    </source>
</evidence>
<gene>
    <name evidence="1" type="ORF">QLQ22_02065</name>
</gene>
<protein>
    <submittedName>
        <fullName evidence="1">Uncharacterized protein</fullName>
    </submittedName>
</protein>
<proteinExistence type="predicted"/>
<keyword evidence="2" id="KW-1185">Reference proteome</keyword>
<evidence type="ECO:0000313" key="1">
    <source>
        <dbReference type="EMBL" id="WHZ58181.1"/>
    </source>
</evidence>
<reference evidence="2" key="1">
    <citation type="journal article" date="2025" name="Aquaculture">
        <title>Assessment of the bioflocculant production and safety properties of Metabacillus hrfriensis sp. nov. based on phenotypic and whole-genome sequencing analysis.</title>
        <authorList>
            <person name="Zhang R."/>
            <person name="Zhao Z."/>
            <person name="Luo L."/>
            <person name="Wang S."/>
            <person name="Guo K."/>
            <person name="Xu W."/>
        </authorList>
    </citation>
    <scope>NUCLEOTIDE SEQUENCE [LARGE SCALE GENOMIC DNA]</scope>
    <source>
        <strain evidence="2">CT-WN-B3</strain>
    </source>
</reference>
<sequence length="44" mass="4737">MEIIQIGSMPVSIQTLSIFLSLGTAFIGLLLIYHYLIAGNVDIG</sequence>
<dbReference type="Proteomes" id="UP001226091">
    <property type="component" value="Chromosome"/>
</dbReference>
<organism evidence="1 2">
    <name type="scientific">Metabacillus hrfriensis</name>
    <dbReference type="NCBI Taxonomy" id="3048891"/>
    <lineage>
        <taxon>Bacteria</taxon>
        <taxon>Bacillati</taxon>
        <taxon>Bacillota</taxon>
        <taxon>Bacilli</taxon>
        <taxon>Bacillales</taxon>
        <taxon>Bacillaceae</taxon>
        <taxon>Metabacillus</taxon>
    </lineage>
</organism>
<name>A0ACD4RCH5_9BACI</name>
<accession>A0ACD4RCH5</accession>
<dbReference type="EMBL" id="CP126116">
    <property type="protein sequence ID" value="WHZ58181.1"/>
    <property type="molecule type" value="Genomic_DNA"/>
</dbReference>